<evidence type="ECO:0000313" key="3">
    <source>
        <dbReference type="Proteomes" id="UP000269154"/>
    </source>
</evidence>
<sequence length="158" mass="18127">MGTREAAYLLGISGQRLRILLAQGRVKNAYKENGFWKIPIYGPEDNEMPVIYPGTRGPKGIWCKRRRTKPTMIHVNQHIIQRNANHPLKDIKPVVSVKQTNHNNYGYQLEIKGPCRIVYRPHNPAGCGAHLWIDTYSPVQFVDTNFNPVSANRAYKYI</sequence>
<keyword evidence="3" id="KW-1185">Reference proteome</keyword>
<evidence type="ECO:0000313" key="1">
    <source>
        <dbReference type="EMBL" id="RQH24308.1"/>
    </source>
</evidence>
<comment type="caution">
    <text evidence="1">The sequence shown here is derived from an EMBL/GenBank/DDBJ whole genome shotgun (WGS) entry which is preliminary data.</text>
</comment>
<accession>A0A3N6NZU3</accession>
<evidence type="ECO:0000313" key="2">
    <source>
        <dbReference type="EMBL" id="RQH53437.1"/>
    </source>
</evidence>
<name>A0A3N6NZU3_9CYAN</name>
<gene>
    <name evidence="2" type="ORF">D5R40_04350</name>
    <name evidence="1" type="ORF">D5R40_29810</name>
</gene>
<organism evidence="1 3">
    <name type="scientific">Okeania hirsuta</name>
    <dbReference type="NCBI Taxonomy" id="1458930"/>
    <lineage>
        <taxon>Bacteria</taxon>
        <taxon>Bacillati</taxon>
        <taxon>Cyanobacteriota</taxon>
        <taxon>Cyanophyceae</taxon>
        <taxon>Oscillatoriophycideae</taxon>
        <taxon>Oscillatoriales</taxon>
        <taxon>Microcoleaceae</taxon>
        <taxon>Okeania</taxon>
    </lineage>
</organism>
<protein>
    <recommendedName>
        <fullName evidence="4">Helix-turn-helix domain-containing protein</fullName>
    </recommendedName>
</protein>
<proteinExistence type="predicted"/>
<dbReference type="EMBL" id="RCBY01000014">
    <property type="protein sequence ID" value="RQH53437.1"/>
    <property type="molecule type" value="Genomic_DNA"/>
</dbReference>
<dbReference type="OrthoDB" id="517841at2"/>
<dbReference type="EMBL" id="RCBY01000321">
    <property type="protein sequence ID" value="RQH24308.1"/>
    <property type="molecule type" value="Genomic_DNA"/>
</dbReference>
<evidence type="ECO:0008006" key="4">
    <source>
        <dbReference type="Google" id="ProtNLM"/>
    </source>
</evidence>
<dbReference type="AlphaFoldDB" id="A0A3N6NZU3"/>
<reference evidence="1 3" key="1">
    <citation type="journal article" date="2018" name="ACS Chem. Biol.">
        <title>Ketoreductase domain dysfunction expands chemodiversity: malyngamide biosynthesis in the cyanobacterium Okeania hirsuta.</title>
        <authorList>
            <person name="Moss N.A."/>
            <person name="Leao T."/>
            <person name="Rankin M."/>
            <person name="McCullough T.M."/>
            <person name="Qu P."/>
            <person name="Korobeynikov A."/>
            <person name="Smith J.L."/>
            <person name="Gerwick L."/>
            <person name="Gerwick W.H."/>
        </authorList>
    </citation>
    <scope>NUCLEOTIDE SEQUENCE [LARGE SCALE GENOMIC DNA]</scope>
    <source>
        <strain evidence="1 3">PAB10Feb10-1</strain>
    </source>
</reference>
<dbReference type="Proteomes" id="UP000269154">
    <property type="component" value="Unassembled WGS sequence"/>
</dbReference>